<feature type="transmembrane region" description="Helical" evidence="7">
    <location>
        <begin position="196"/>
        <end position="215"/>
    </location>
</feature>
<evidence type="ECO:0000259" key="9">
    <source>
        <dbReference type="PROSITE" id="PS50893"/>
    </source>
</evidence>
<comment type="subcellular location">
    <subcellularLocation>
        <location evidence="1">Membrane</location>
        <topology evidence="1">Multi-pass membrane protein</topology>
    </subcellularLocation>
</comment>
<dbReference type="GO" id="GO:0140359">
    <property type="term" value="F:ABC-type transporter activity"/>
    <property type="evidence" value="ECO:0007669"/>
    <property type="project" value="InterPro"/>
</dbReference>
<dbReference type="GO" id="GO:0005743">
    <property type="term" value="C:mitochondrial inner membrane"/>
    <property type="evidence" value="ECO:0007669"/>
    <property type="project" value="TreeGrafter"/>
</dbReference>
<sequence length="644" mass="67854">MRQLLHLVVGSCLAAGLALPRLPRVPRRRRAVNRNSAALRGGAEPAPAVKPFSAELKPQRASAKDVFATAARHAWPKGDWPQHALVVAAVAFLVGQKLLNVRVPFLLSRVVDALQASEADKASQAAAAYVLGRVLTSACGELRSLCFARVSFGSGRRFARSTFASLHALPSSWHAKRATGDVAVAFSRGDRGFRSLLGLAAFTVGPTFLELALTASALKRRFGTSRYSLIALATFCAYALWTAVLVDVRLARRRRLAALDRMRGAALVDSLSNHEAVKTSGATNEEVARFDSILRETQRVSLGSQALGSLLNTGQVLIFSSGLLASLKLALRSHFKDPSFSVGDVVAVNALLLQLAQPMNYLGYTVSEIRQGLVDVDAVVQASKAASAEAASNVDDLTVEKPPAISFESVSARRDGEIPALDNASFEAPAGRVTVLCGASGSGKSTALRLLSGLDSVTEGLVKMDGARAPARPDATRCTVVAQDGTLFDETVAFNVRVGSSASDSEVAAALARVGLDLSLEARVGERGARLSGGERQRVLAARALVRPPAPVLLLDEATSALDAGTERRVLDALLAPKNGMKPTTLIVAHRLRAVAPAADRVVVFDNGSVVATGTHDELLASSSVYGELWRAKESLKADATSVV</sequence>
<evidence type="ECO:0000256" key="2">
    <source>
        <dbReference type="ARBA" id="ARBA00022692"/>
    </source>
</evidence>
<evidence type="ECO:0000259" key="10">
    <source>
        <dbReference type="PROSITE" id="PS50929"/>
    </source>
</evidence>
<keyword evidence="6 7" id="KW-0472">Membrane</keyword>
<feature type="domain" description="ABC transmembrane type-1" evidence="10">
    <location>
        <begin position="87"/>
        <end position="371"/>
    </location>
</feature>
<evidence type="ECO:0000313" key="11">
    <source>
        <dbReference type="EMBL" id="CAH0380308.1"/>
    </source>
</evidence>
<dbReference type="SMART" id="SM00382">
    <property type="entry name" value="AAA"/>
    <property type="match status" value="1"/>
</dbReference>
<dbReference type="GO" id="GO:0006879">
    <property type="term" value="P:intracellular iron ion homeostasis"/>
    <property type="evidence" value="ECO:0007669"/>
    <property type="project" value="TreeGrafter"/>
</dbReference>
<evidence type="ECO:0000256" key="8">
    <source>
        <dbReference type="SAM" id="SignalP"/>
    </source>
</evidence>
<feature type="domain" description="ABC transporter" evidence="9">
    <location>
        <begin position="405"/>
        <end position="632"/>
    </location>
</feature>
<feature type="transmembrane region" description="Helical" evidence="7">
    <location>
        <begin position="227"/>
        <end position="246"/>
    </location>
</feature>
<proteinExistence type="predicted"/>
<dbReference type="InterPro" id="IPR003593">
    <property type="entry name" value="AAA+_ATPase"/>
</dbReference>
<organism evidence="11 12">
    <name type="scientific">Pelagomonas calceolata</name>
    <dbReference type="NCBI Taxonomy" id="35677"/>
    <lineage>
        <taxon>Eukaryota</taxon>
        <taxon>Sar</taxon>
        <taxon>Stramenopiles</taxon>
        <taxon>Ochrophyta</taxon>
        <taxon>Pelagophyceae</taxon>
        <taxon>Pelagomonadales</taxon>
        <taxon>Pelagomonadaceae</taxon>
        <taxon>Pelagomonas</taxon>
    </lineage>
</organism>
<dbReference type="OrthoDB" id="203818at2759"/>
<dbReference type="PANTHER" id="PTHR24221">
    <property type="entry name" value="ATP-BINDING CASSETTE SUB-FAMILY B"/>
    <property type="match status" value="1"/>
</dbReference>
<dbReference type="InterPro" id="IPR027417">
    <property type="entry name" value="P-loop_NTPase"/>
</dbReference>
<dbReference type="CDD" id="cd18582">
    <property type="entry name" value="ABC_6TM_ATM1_ABCB7"/>
    <property type="match status" value="1"/>
</dbReference>
<dbReference type="Gene3D" id="1.20.1560.10">
    <property type="entry name" value="ABC transporter type 1, transmembrane domain"/>
    <property type="match status" value="1"/>
</dbReference>
<dbReference type="InterPro" id="IPR036640">
    <property type="entry name" value="ABC1_TM_sf"/>
</dbReference>
<evidence type="ECO:0000256" key="1">
    <source>
        <dbReference type="ARBA" id="ARBA00004141"/>
    </source>
</evidence>
<dbReference type="AlphaFoldDB" id="A0A8J2T3K8"/>
<name>A0A8J2T3K8_9STRA</name>
<keyword evidence="2 7" id="KW-0812">Transmembrane</keyword>
<dbReference type="EMBL" id="CAKKNE010000006">
    <property type="protein sequence ID" value="CAH0380308.1"/>
    <property type="molecule type" value="Genomic_DNA"/>
</dbReference>
<dbReference type="PROSITE" id="PS50893">
    <property type="entry name" value="ABC_TRANSPORTER_2"/>
    <property type="match status" value="1"/>
</dbReference>
<evidence type="ECO:0000256" key="6">
    <source>
        <dbReference type="ARBA" id="ARBA00023136"/>
    </source>
</evidence>
<dbReference type="PROSITE" id="PS50929">
    <property type="entry name" value="ABC_TM1F"/>
    <property type="match status" value="1"/>
</dbReference>
<dbReference type="Proteomes" id="UP000789595">
    <property type="component" value="Unassembled WGS sequence"/>
</dbReference>
<dbReference type="PANTHER" id="PTHR24221:SF470">
    <property type="entry name" value="MITOCHONDRIAL ABC TRANSPORTER ATM"/>
    <property type="match status" value="1"/>
</dbReference>
<keyword evidence="12" id="KW-1185">Reference proteome</keyword>
<feature type="signal peptide" evidence="8">
    <location>
        <begin position="1"/>
        <end position="18"/>
    </location>
</feature>
<dbReference type="GO" id="GO:0016887">
    <property type="term" value="F:ATP hydrolysis activity"/>
    <property type="evidence" value="ECO:0007669"/>
    <property type="project" value="InterPro"/>
</dbReference>
<feature type="chain" id="PRO_5035308838" description="ABC transporter domain-containing protein" evidence="8">
    <location>
        <begin position="19"/>
        <end position="644"/>
    </location>
</feature>
<dbReference type="Gene3D" id="3.40.50.300">
    <property type="entry name" value="P-loop containing nucleotide triphosphate hydrolases"/>
    <property type="match status" value="1"/>
</dbReference>
<gene>
    <name evidence="11" type="ORF">PECAL_6P19520</name>
</gene>
<keyword evidence="8" id="KW-0732">Signal</keyword>
<dbReference type="Pfam" id="PF00005">
    <property type="entry name" value="ABC_tran"/>
    <property type="match status" value="1"/>
</dbReference>
<protein>
    <recommendedName>
        <fullName evidence="13">ABC transporter domain-containing protein</fullName>
    </recommendedName>
</protein>
<dbReference type="SUPFAM" id="SSF90123">
    <property type="entry name" value="ABC transporter transmembrane region"/>
    <property type="match status" value="1"/>
</dbReference>
<keyword evidence="4" id="KW-0067">ATP-binding</keyword>
<evidence type="ECO:0000313" key="12">
    <source>
        <dbReference type="Proteomes" id="UP000789595"/>
    </source>
</evidence>
<dbReference type="Pfam" id="PF00664">
    <property type="entry name" value="ABC_membrane"/>
    <property type="match status" value="1"/>
</dbReference>
<keyword evidence="5 7" id="KW-1133">Transmembrane helix</keyword>
<evidence type="ECO:0008006" key="13">
    <source>
        <dbReference type="Google" id="ProtNLM"/>
    </source>
</evidence>
<dbReference type="InterPro" id="IPR003439">
    <property type="entry name" value="ABC_transporter-like_ATP-bd"/>
</dbReference>
<reference evidence="11" key="1">
    <citation type="submission" date="2021-11" db="EMBL/GenBank/DDBJ databases">
        <authorList>
            <consortium name="Genoscope - CEA"/>
            <person name="William W."/>
        </authorList>
    </citation>
    <scope>NUCLEOTIDE SEQUENCE</scope>
</reference>
<evidence type="ECO:0000256" key="3">
    <source>
        <dbReference type="ARBA" id="ARBA00022741"/>
    </source>
</evidence>
<accession>A0A8J2T3K8</accession>
<dbReference type="InterPro" id="IPR011527">
    <property type="entry name" value="ABC1_TM_dom"/>
</dbReference>
<evidence type="ECO:0000256" key="4">
    <source>
        <dbReference type="ARBA" id="ARBA00022840"/>
    </source>
</evidence>
<evidence type="ECO:0000256" key="7">
    <source>
        <dbReference type="SAM" id="Phobius"/>
    </source>
</evidence>
<dbReference type="InterPro" id="IPR039421">
    <property type="entry name" value="Type_1_exporter"/>
</dbReference>
<evidence type="ECO:0000256" key="5">
    <source>
        <dbReference type="ARBA" id="ARBA00022989"/>
    </source>
</evidence>
<dbReference type="GO" id="GO:0005524">
    <property type="term" value="F:ATP binding"/>
    <property type="evidence" value="ECO:0007669"/>
    <property type="project" value="UniProtKB-KW"/>
</dbReference>
<dbReference type="SUPFAM" id="SSF52540">
    <property type="entry name" value="P-loop containing nucleoside triphosphate hydrolases"/>
    <property type="match status" value="1"/>
</dbReference>
<comment type="caution">
    <text evidence="11">The sequence shown here is derived from an EMBL/GenBank/DDBJ whole genome shotgun (WGS) entry which is preliminary data.</text>
</comment>
<keyword evidence="3" id="KW-0547">Nucleotide-binding</keyword>